<dbReference type="PANTHER" id="PTHR43537:SF5">
    <property type="entry name" value="UXU OPERON TRANSCRIPTIONAL REGULATOR"/>
    <property type="match status" value="1"/>
</dbReference>
<dbReference type="PROSITE" id="PS50949">
    <property type="entry name" value="HTH_GNTR"/>
    <property type="match status" value="1"/>
</dbReference>
<organism evidence="5 6">
    <name type="scientific">Georhizobium profundi</name>
    <dbReference type="NCBI Taxonomy" id="2341112"/>
    <lineage>
        <taxon>Bacteria</taxon>
        <taxon>Pseudomonadati</taxon>
        <taxon>Pseudomonadota</taxon>
        <taxon>Alphaproteobacteria</taxon>
        <taxon>Hyphomicrobiales</taxon>
        <taxon>Rhizobiaceae</taxon>
        <taxon>Georhizobium</taxon>
    </lineage>
</organism>
<evidence type="ECO:0000256" key="3">
    <source>
        <dbReference type="ARBA" id="ARBA00023163"/>
    </source>
</evidence>
<dbReference type="RefSeq" id="WP_126011454.1">
    <property type="nucleotide sequence ID" value="NZ_CP032509.1"/>
</dbReference>
<evidence type="ECO:0000256" key="1">
    <source>
        <dbReference type="ARBA" id="ARBA00023015"/>
    </source>
</evidence>
<keyword evidence="6" id="KW-1185">Reference proteome</keyword>
<dbReference type="SMART" id="SM00895">
    <property type="entry name" value="FCD"/>
    <property type="match status" value="1"/>
</dbReference>
<dbReference type="InterPro" id="IPR011711">
    <property type="entry name" value="GntR_C"/>
</dbReference>
<dbReference type="InterPro" id="IPR000524">
    <property type="entry name" value="Tscrpt_reg_HTH_GntR"/>
</dbReference>
<evidence type="ECO:0000313" key="5">
    <source>
        <dbReference type="EMBL" id="AZN72995.1"/>
    </source>
</evidence>
<dbReference type="CDD" id="cd07377">
    <property type="entry name" value="WHTH_GntR"/>
    <property type="match status" value="1"/>
</dbReference>
<dbReference type="SMART" id="SM00345">
    <property type="entry name" value="HTH_GNTR"/>
    <property type="match status" value="1"/>
</dbReference>
<dbReference type="KEGG" id="abaw:D5400_18400"/>
<dbReference type="InterPro" id="IPR036390">
    <property type="entry name" value="WH_DNA-bd_sf"/>
</dbReference>
<dbReference type="InterPro" id="IPR036388">
    <property type="entry name" value="WH-like_DNA-bd_sf"/>
</dbReference>
<dbReference type="Gene3D" id="1.10.10.10">
    <property type="entry name" value="Winged helix-like DNA-binding domain superfamily/Winged helix DNA-binding domain"/>
    <property type="match status" value="1"/>
</dbReference>
<dbReference type="Proteomes" id="UP000268192">
    <property type="component" value="Chromosome"/>
</dbReference>
<dbReference type="AlphaFoldDB" id="A0A3S9B7R0"/>
<dbReference type="Pfam" id="PF00392">
    <property type="entry name" value="GntR"/>
    <property type="match status" value="1"/>
</dbReference>
<dbReference type="SUPFAM" id="SSF48008">
    <property type="entry name" value="GntR ligand-binding domain-like"/>
    <property type="match status" value="1"/>
</dbReference>
<dbReference type="PRINTS" id="PR00035">
    <property type="entry name" value="HTHGNTR"/>
</dbReference>
<dbReference type="Pfam" id="PF07729">
    <property type="entry name" value="FCD"/>
    <property type="match status" value="1"/>
</dbReference>
<keyword evidence="3" id="KW-0804">Transcription</keyword>
<name>A0A3S9B7R0_9HYPH</name>
<protein>
    <submittedName>
        <fullName evidence="5">FadR family transcriptional regulator</fullName>
    </submittedName>
</protein>
<dbReference type="OrthoDB" id="9812645at2"/>
<evidence type="ECO:0000256" key="2">
    <source>
        <dbReference type="ARBA" id="ARBA00023125"/>
    </source>
</evidence>
<keyword evidence="2" id="KW-0238">DNA-binding</keyword>
<dbReference type="Gene3D" id="1.20.120.530">
    <property type="entry name" value="GntR ligand-binding domain-like"/>
    <property type="match status" value="1"/>
</dbReference>
<feature type="domain" description="HTH gntR-type" evidence="4">
    <location>
        <begin position="11"/>
        <end position="79"/>
    </location>
</feature>
<evidence type="ECO:0000313" key="6">
    <source>
        <dbReference type="Proteomes" id="UP000268192"/>
    </source>
</evidence>
<reference evidence="5 6" key="1">
    <citation type="submission" date="2018-09" db="EMBL/GenBank/DDBJ databases">
        <title>Marinorhizobium profundi gen. nov., sp. nov., isolated from a deep-sea sediment sample from the New Britain Trench and proposal of Marinorhizobiaceae fam. nov. in the order Rhizobiales of the class Alphaproteobacteria.</title>
        <authorList>
            <person name="Cao J."/>
        </authorList>
    </citation>
    <scope>NUCLEOTIDE SEQUENCE [LARGE SCALE GENOMIC DNA]</scope>
    <source>
        <strain evidence="5 6">WS11</strain>
    </source>
</reference>
<dbReference type="InterPro" id="IPR008920">
    <property type="entry name" value="TF_FadR/GntR_C"/>
</dbReference>
<dbReference type="GO" id="GO:0003700">
    <property type="term" value="F:DNA-binding transcription factor activity"/>
    <property type="evidence" value="ECO:0007669"/>
    <property type="project" value="InterPro"/>
</dbReference>
<gene>
    <name evidence="5" type="ORF">D5400_18400</name>
</gene>
<dbReference type="GO" id="GO:0003677">
    <property type="term" value="F:DNA binding"/>
    <property type="evidence" value="ECO:0007669"/>
    <property type="project" value="UniProtKB-KW"/>
</dbReference>
<dbReference type="EMBL" id="CP032509">
    <property type="protein sequence ID" value="AZN72995.1"/>
    <property type="molecule type" value="Genomic_DNA"/>
</dbReference>
<dbReference type="PANTHER" id="PTHR43537">
    <property type="entry name" value="TRANSCRIPTIONAL REGULATOR, GNTR FAMILY"/>
    <property type="match status" value="1"/>
</dbReference>
<accession>A0A3S9B7R0</accession>
<sequence>MSTMLAENSDVSGAEKVFGFFRDALLDGSLKPGERLLGERELALSLGISRPLLREALRSLAMLGFLDIRHGKGAYVRQADITVLSDFFTFSLAQQPDILDDVMQARVAIECQAIRLACSRATETDLKGIGSKLSRLMDTLHDPVEGAAADFAFHHAIVEASHSEALTTLYGAIGELLRRSHVQRREVTISEPGIVDYLVEAHREVFLSIVDRDADAADRKLRDHFSIGDEFRRRSLISAFTRRPQT</sequence>
<proteinExistence type="predicted"/>
<keyword evidence="1" id="KW-0805">Transcription regulation</keyword>
<evidence type="ECO:0000259" key="4">
    <source>
        <dbReference type="PROSITE" id="PS50949"/>
    </source>
</evidence>
<dbReference type="SUPFAM" id="SSF46785">
    <property type="entry name" value="Winged helix' DNA-binding domain"/>
    <property type="match status" value="1"/>
</dbReference>